<evidence type="ECO:0000313" key="1">
    <source>
        <dbReference type="EMBL" id="QDU69692.1"/>
    </source>
</evidence>
<sequence>MIEDRPLPVDVPVGHALTGRDGRFAIVRDVMPGEATRLCAVGPLGAAKTVDVAPAERYVEVRLDASRRAATLDLTFHANQVALPASAQVTIELSGEGAVSNTREAGIERGRSSCEFFVADRPDVEVTIFVTLKGLGQFRSGPWPVEAGEHPVVAVAIEVTQPDRIAGRVVDGESGQGVPAAKLEIFGAGSLLPEGQTEADGRFELLWRAGEPLVGSLAVTAEGFAPTYASLDGTTLIPIRVELGHGCRVEGVVSASGQPASDAGLRIVASWEPLGAACPTVHRRNQSVVPDPSGWFVFEGLPAVLVTVQAERDLRPVGWVQASPPEALELSLGEVSRLDIDLDASDRILDGRVEITGATPGSSANQMVFWISARAVDPTWMPYSGAEATEPAIGGVRAVAGQRWRMPLRAPAGGRIAIALRIATGEQTYIERVLDVPPGESELSISIPVGELVEFAAQPPGASDGVPPELVDQVASKWRELRATPPRLTAVAR</sequence>
<protein>
    <recommendedName>
        <fullName evidence="3">Carboxypeptidase regulatory-like domain-containing protein</fullName>
    </recommendedName>
</protein>
<dbReference type="Proteomes" id="UP000316921">
    <property type="component" value="Chromosome"/>
</dbReference>
<proteinExistence type="predicted"/>
<dbReference type="InterPro" id="IPR008969">
    <property type="entry name" value="CarboxyPept-like_regulatory"/>
</dbReference>
<reference evidence="1 2" key="1">
    <citation type="submission" date="2019-02" db="EMBL/GenBank/DDBJ databases">
        <title>Deep-cultivation of Planctomycetes and their phenomic and genomic characterization uncovers novel biology.</title>
        <authorList>
            <person name="Wiegand S."/>
            <person name="Jogler M."/>
            <person name="Boedeker C."/>
            <person name="Pinto D."/>
            <person name="Vollmers J."/>
            <person name="Rivas-Marin E."/>
            <person name="Kohn T."/>
            <person name="Peeters S.H."/>
            <person name="Heuer A."/>
            <person name="Rast P."/>
            <person name="Oberbeckmann S."/>
            <person name="Bunk B."/>
            <person name="Jeske O."/>
            <person name="Meyerdierks A."/>
            <person name="Storesund J.E."/>
            <person name="Kallscheuer N."/>
            <person name="Luecker S."/>
            <person name="Lage O.M."/>
            <person name="Pohl T."/>
            <person name="Merkel B.J."/>
            <person name="Hornburger P."/>
            <person name="Mueller R.-W."/>
            <person name="Bruemmer F."/>
            <person name="Labrenz M."/>
            <person name="Spormann A.M."/>
            <person name="Op den Camp H."/>
            <person name="Overmann J."/>
            <person name="Amann R."/>
            <person name="Jetten M.S.M."/>
            <person name="Mascher T."/>
            <person name="Medema M.H."/>
            <person name="Devos D.P."/>
            <person name="Kaster A.-K."/>
            <person name="Ovreas L."/>
            <person name="Rohde M."/>
            <person name="Galperin M.Y."/>
            <person name="Jogler C."/>
        </authorList>
    </citation>
    <scope>NUCLEOTIDE SEQUENCE [LARGE SCALE GENOMIC DNA]</scope>
    <source>
        <strain evidence="1 2">Pla133</strain>
    </source>
</reference>
<dbReference type="KEGG" id="pbap:Pla133_48130"/>
<name>A0A518BRU4_9BACT</name>
<gene>
    <name evidence="1" type="ORF">Pla133_48130</name>
</gene>
<dbReference type="SUPFAM" id="SSF49464">
    <property type="entry name" value="Carboxypeptidase regulatory domain-like"/>
    <property type="match status" value="1"/>
</dbReference>
<organism evidence="1 2">
    <name type="scientific">Engelhardtia mirabilis</name>
    <dbReference type="NCBI Taxonomy" id="2528011"/>
    <lineage>
        <taxon>Bacteria</taxon>
        <taxon>Pseudomonadati</taxon>
        <taxon>Planctomycetota</taxon>
        <taxon>Planctomycetia</taxon>
        <taxon>Planctomycetia incertae sedis</taxon>
        <taxon>Engelhardtia</taxon>
    </lineage>
</organism>
<dbReference type="EMBL" id="CP036287">
    <property type="protein sequence ID" value="QDU69692.1"/>
    <property type="molecule type" value="Genomic_DNA"/>
</dbReference>
<keyword evidence="2" id="KW-1185">Reference proteome</keyword>
<evidence type="ECO:0000313" key="2">
    <source>
        <dbReference type="Proteomes" id="UP000316921"/>
    </source>
</evidence>
<dbReference type="AlphaFoldDB" id="A0A518BRU4"/>
<accession>A0A518BRU4</accession>
<evidence type="ECO:0008006" key="3">
    <source>
        <dbReference type="Google" id="ProtNLM"/>
    </source>
</evidence>